<dbReference type="KEGG" id="nhl:Nhal_2803"/>
<accession>D5BXV8</accession>
<organism evidence="1 2">
    <name type="scientific">Nitrosococcus halophilus (strain Nc4)</name>
    <dbReference type="NCBI Taxonomy" id="472759"/>
    <lineage>
        <taxon>Bacteria</taxon>
        <taxon>Pseudomonadati</taxon>
        <taxon>Pseudomonadota</taxon>
        <taxon>Gammaproteobacteria</taxon>
        <taxon>Chromatiales</taxon>
        <taxon>Chromatiaceae</taxon>
        <taxon>Nitrosococcus</taxon>
    </lineage>
</organism>
<evidence type="ECO:0000313" key="2">
    <source>
        <dbReference type="Proteomes" id="UP000001844"/>
    </source>
</evidence>
<protein>
    <recommendedName>
        <fullName evidence="3">DUF1820 family protein</fullName>
    </recommendedName>
</protein>
<dbReference type="EMBL" id="CP001798">
    <property type="protein sequence ID" value="ADE15869.1"/>
    <property type="molecule type" value="Genomic_DNA"/>
</dbReference>
<dbReference type="InterPro" id="IPR014949">
    <property type="entry name" value="DUF1820"/>
</dbReference>
<name>D5BXV8_NITHN</name>
<dbReference type="PIRSF" id="PIRSF028538">
    <property type="entry name" value="DUF1820"/>
    <property type="match status" value="1"/>
</dbReference>
<keyword evidence="2" id="KW-1185">Reference proteome</keyword>
<dbReference type="Pfam" id="PF08850">
    <property type="entry name" value="DUF1820"/>
    <property type="match status" value="1"/>
</dbReference>
<proteinExistence type="predicted"/>
<dbReference type="eggNOG" id="COG4517">
    <property type="taxonomic scope" value="Bacteria"/>
</dbReference>
<sequence>MGVLQSVAKKRVYRIKFISQGKIYELFAREVGQSAMYGFVELGEIIFGEKSAVVVDPSEEHLKTEFAGVKRTYIPLHAVLRIDEVDKEGVNKITEASDADSNVTFFPSSLYPPGKDTK</sequence>
<evidence type="ECO:0000313" key="1">
    <source>
        <dbReference type="EMBL" id="ADE15869.1"/>
    </source>
</evidence>
<dbReference type="AlphaFoldDB" id="D5BXV8"/>
<evidence type="ECO:0008006" key="3">
    <source>
        <dbReference type="Google" id="ProtNLM"/>
    </source>
</evidence>
<dbReference type="STRING" id="472759.Nhal_2803"/>
<dbReference type="Proteomes" id="UP000001844">
    <property type="component" value="Chromosome"/>
</dbReference>
<dbReference type="HOGENOM" id="CLU_160631_0_0_6"/>
<reference evidence="2" key="1">
    <citation type="submission" date="2010-04" db="EMBL/GenBank/DDBJ databases">
        <title>Complete genome sequence of Nitrosococcus halophilus Nc4, a salt-adapted, aerobic obligate ammonia-oxidizing sulfur purple bacterium.</title>
        <authorList>
            <consortium name="US DOE Joint Genome Institute"/>
            <person name="Campbell M.A."/>
            <person name="Malfatti S.A."/>
            <person name="Chain P.S.G."/>
            <person name="Heidelberg J.F."/>
            <person name="Ward B.B."/>
            <person name="Klotz M.G."/>
        </authorList>
    </citation>
    <scope>NUCLEOTIDE SEQUENCE [LARGE SCALE GENOMIC DNA]</scope>
    <source>
        <strain evidence="2">Nc4</strain>
    </source>
</reference>
<gene>
    <name evidence="1" type="ordered locus">Nhal_2803</name>
</gene>